<dbReference type="Pfam" id="PF03645">
    <property type="entry name" value="Tctex-1"/>
    <property type="match status" value="1"/>
</dbReference>
<evidence type="ECO:0000313" key="1">
    <source>
        <dbReference type="EMBL" id="GBG33563.1"/>
    </source>
</evidence>
<evidence type="ECO:0000313" key="2">
    <source>
        <dbReference type="Proteomes" id="UP000241890"/>
    </source>
</evidence>
<dbReference type="InterPro" id="IPR038586">
    <property type="entry name" value="Tctex-1-like_sf"/>
</dbReference>
<dbReference type="CDD" id="cd21459">
    <property type="entry name" value="DLC-like_TCTEX1D2"/>
    <property type="match status" value="1"/>
</dbReference>
<dbReference type="OrthoDB" id="10260741at2759"/>
<reference evidence="1 2" key="1">
    <citation type="submission" date="2017-12" db="EMBL/GenBank/DDBJ databases">
        <title>Sequencing, de novo assembly and annotation of complete genome of a new Thraustochytrid species, strain FCC1311.</title>
        <authorList>
            <person name="Sedici K."/>
            <person name="Godart F."/>
            <person name="Aiese Cigliano R."/>
            <person name="Sanseverino W."/>
            <person name="Barakat M."/>
            <person name="Ortet P."/>
            <person name="Marechal E."/>
            <person name="Cagnac O."/>
            <person name="Amato A."/>
        </authorList>
    </citation>
    <scope>NUCLEOTIDE SEQUENCE [LARGE SCALE GENOMIC DNA]</scope>
</reference>
<dbReference type="Proteomes" id="UP000241890">
    <property type="component" value="Unassembled WGS sequence"/>
</dbReference>
<dbReference type="InterPro" id="IPR005334">
    <property type="entry name" value="Tctex-1-like"/>
</dbReference>
<comment type="caution">
    <text evidence="1">The sequence shown here is derived from an EMBL/GenBank/DDBJ whole genome shotgun (WGS) entry which is preliminary data.</text>
</comment>
<proteinExistence type="predicted"/>
<gene>
    <name evidence="1" type="ORF">FCC1311_097862</name>
</gene>
<dbReference type="PANTHER" id="PTHR21255">
    <property type="entry name" value="T-COMPLEX-ASSOCIATED-TESTIS-EXPRESSED 1/ DYNEIN LIGHT CHAIN"/>
    <property type="match status" value="1"/>
</dbReference>
<dbReference type="GO" id="GO:0045505">
    <property type="term" value="F:dynein intermediate chain binding"/>
    <property type="evidence" value="ECO:0007669"/>
    <property type="project" value="TreeGrafter"/>
</dbReference>
<dbReference type="InParanoid" id="A0A2R5GXX2"/>
<accession>A0A2R5GXX2</accession>
<dbReference type="AlphaFoldDB" id="A0A2R5GXX2"/>
<dbReference type="GO" id="GO:0005737">
    <property type="term" value="C:cytoplasm"/>
    <property type="evidence" value="ECO:0007669"/>
    <property type="project" value="TreeGrafter"/>
</dbReference>
<organism evidence="1 2">
    <name type="scientific">Hondaea fermentalgiana</name>
    <dbReference type="NCBI Taxonomy" id="2315210"/>
    <lineage>
        <taxon>Eukaryota</taxon>
        <taxon>Sar</taxon>
        <taxon>Stramenopiles</taxon>
        <taxon>Bigyra</taxon>
        <taxon>Labyrinthulomycetes</taxon>
        <taxon>Thraustochytrida</taxon>
        <taxon>Thraustochytriidae</taxon>
        <taxon>Hondaea</taxon>
    </lineage>
</organism>
<name>A0A2R5GXX2_9STRA</name>
<protein>
    <submittedName>
        <fullName evidence="1">Tctex1 domain-containing protein 1</fullName>
    </submittedName>
</protein>
<dbReference type="PANTHER" id="PTHR21255:SF7">
    <property type="entry name" value="DYNEIN LIGHT CHAIN TCTEX-TYPE PROTEIN 2B"/>
    <property type="match status" value="1"/>
</dbReference>
<keyword evidence="2" id="KW-1185">Reference proteome</keyword>
<dbReference type="GO" id="GO:0005868">
    <property type="term" value="C:cytoplasmic dynein complex"/>
    <property type="evidence" value="ECO:0007669"/>
    <property type="project" value="TreeGrafter"/>
</dbReference>
<dbReference type="Gene3D" id="3.30.1140.40">
    <property type="entry name" value="Tctex-1"/>
    <property type="match status" value="1"/>
</dbReference>
<dbReference type="GO" id="GO:0007018">
    <property type="term" value="P:microtubule-based movement"/>
    <property type="evidence" value="ECO:0007669"/>
    <property type="project" value="TreeGrafter"/>
</dbReference>
<sequence length="122" mass="14036">MEESGGTRVIRILQPTYETEPVLDGRFTKNSVEELCTPVVHEYLEGKRWSEEKEINSDMSQTVTNLVMEKIRELNLSRYKVVVQTNLGENCDQTVRVVSHCLWESSLDSTAEIKFQSVPEEL</sequence>
<dbReference type="EMBL" id="BEYU01000162">
    <property type="protein sequence ID" value="GBG33563.1"/>
    <property type="molecule type" value="Genomic_DNA"/>
</dbReference>